<sequence>MFNASMNFDLGEDVNALREMVHRWAQDRVKPRAAEIDQTNEFPADLWTEMGELGLLGITVPEEDGGSGMSYLAHVVAVEEIARASASVSLSYGAHSNLCVNQIKLNGTPEQKAKYLPGLMSGEHVGALAMSEAGAGSDVVSMSLKAEKRNDRYRLSGNKYWITNGPDASTLVVYAKTDPDAGPKGITAFIIEKSMKGFSTSPHFDKLGMRGSNTAELIFDDVEVPFENVLGEAGRGVRVLMSGLDYERVVLAGIGTGIMAACLDEVMPYMVERKQFGQPIGSFQLMQGKIADMYTAMNSARAYVYEAGRACDRGDITRADAAACCLYASEQAMVQAHQAVQAMGGAGFLADAPVARLFRDAKLMEIGAGTSEIRRMLVGRELMGAMG</sequence>
<dbReference type="FunFam" id="1.20.140.10:FF:000001">
    <property type="entry name" value="Acyl-CoA dehydrogenase"/>
    <property type="match status" value="1"/>
</dbReference>
<keyword evidence="5 6" id="KW-0560">Oxidoreductase</keyword>
<keyword evidence="3 6" id="KW-0285">Flavoprotein</keyword>
<dbReference type="InterPro" id="IPR009075">
    <property type="entry name" value="AcylCo_DH/oxidase_C"/>
</dbReference>
<evidence type="ECO:0000256" key="2">
    <source>
        <dbReference type="ARBA" id="ARBA00009347"/>
    </source>
</evidence>
<comment type="caution">
    <text evidence="10">The sequence shown here is derived from an EMBL/GenBank/DDBJ whole genome shotgun (WGS) entry which is preliminary data.</text>
</comment>
<dbReference type="PIRSF" id="PIRSF016578">
    <property type="entry name" value="HsaA"/>
    <property type="match status" value="1"/>
</dbReference>
<feature type="domain" description="Acyl-CoA dehydrogenase/oxidase C-terminal" evidence="7">
    <location>
        <begin position="234"/>
        <end position="382"/>
    </location>
</feature>
<evidence type="ECO:0000313" key="10">
    <source>
        <dbReference type="EMBL" id="EPX79908.1"/>
    </source>
</evidence>
<protein>
    <submittedName>
        <fullName evidence="10">Isovaleryl-CoA dehydrogenase</fullName>
        <ecNumber evidence="10">1.3.8.4</ecNumber>
    </submittedName>
</protein>
<dbReference type="InterPro" id="IPR036250">
    <property type="entry name" value="AcylCo_DH-like_C"/>
</dbReference>
<dbReference type="PANTHER" id="PTHR43884:SF12">
    <property type="entry name" value="ISOVALERYL-COA DEHYDROGENASE, MITOCHONDRIAL-RELATED"/>
    <property type="match status" value="1"/>
</dbReference>
<dbReference type="Pfam" id="PF00441">
    <property type="entry name" value="Acyl-CoA_dh_1"/>
    <property type="match status" value="1"/>
</dbReference>
<proteinExistence type="inferred from homology"/>
<evidence type="ECO:0000256" key="6">
    <source>
        <dbReference type="RuleBase" id="RU362125"/>
    </source>
</evidence>
<dbReference type="InterPro" id="IPR006089">
    <property type="entry name" value="Acyl-CoA_DH_CS"/>
</dbReference>
<dbReference type="PATRIC" id="fig|1123360.3.peg.1233"/>
<dbReference type="PROSITE" id="PS00073">
    <property type="entry name" value="ACYL_COA_DH_2"/>
    <property type="match status" value="1"/>
</dbReference>
<dbReference type="InterPro" id="IPR046373">
    <property type="entry name" value="Acyl-CoA_Oxase/DH_mid-dom_sf"/>
</dbReference>
<evidence type="ECO:0000259" key="8">
    <source>
        <dbReference type="Pfam" id="PF02770"/>
    </source>
</evidence>
<dbReference type="PROSITE" id="PS00072">
    <property type="entry name" value="ACYL_COA_DH_1"/>
    <property type="match status" value="1"/>
</dbReference>
<dbReference type="InterPro" id="IPR006091">
    <property type="entry name" value="Acyl-CoA_Oxase/DH_mid-dom"/>
</dbReference>
<evidence type="ECO:0000259" key="9">
    <source>
        <dbReference type="Pfam" id="PF02771"/>
    </source>
</evidence>
<dbReference type="HOGENOM" id="CLU_018204_0_1_5"/>
<evidence type="ECO:0000313" key="11">
    <source>
        <dbReference type="Proteomes" id="UP000015351"/>
    </source>
</evidence>
<feature type="domain" description="Acyl-CoA dehydrogenase/oxidase N-terminal" evidence="9">
    <location>
        <begin position="12"/>
        <end position="123"/>
    </location>
</feature>
<evidence type="ECO:0000259" key="7">
    <source>
        <dbReference type="Pfam" id="PF00441"/>
    </source>
</evidence>
<dbReference type="InterPro" id="IPR013786">
    <property type="entry name" value="AcylCoA_DH/ox_N"/>
</dbReference>
<keyword evidence="4 6" id="KW-0274">FAD</keyword>
<dbReference type="GO" id="GO:0006552">
    <property type="term" value="P:L-leucine catabolic process"/>
    <property type="evidence" value="ECO:0007669"/>
    <property type="project" value="TreeGrafter"/>
</dbReference>
<dbReference type="FunFam" id="2.40.110.10:FF:000004">
    <property type="entry name" value="Isovaleryl-CoA dehydrogenase, mitochondrial"/>
    <property type="match status" value="1"/>
</dbReference>
<accession>S9QJX7</accession>
<keyword evidence="11" id="KW-1185">Reference proteome</keyword>
<evidence type="ECO:0000256" key="4">
    <source>
        <dbReference type="ARBA" id="ARBA00022827"/>
    </source>
</evidence>
<dbReference type="FunFam" id="1.10.540.10:FF:000007">
    <property type="entry name" value="Isovaleryl-CoA dehydrogenase, mitochondrial"/>
    <property type="match status" value="1"/>
</dbReference>
<dbReference type="Gene3D" id="1.20.140.10">
    <property type="entry name" value="Butyryl-CoA Dehydrogenase, subunit A, domain 3"/>
    <property type="match status" value="1"/>
</dbReference>
<dbReference type="Pfam" id="PF02771">
    <property type="entry name" value="Acyl-CoA_dh_N"/>
    <property type="match status" value="1"/>
</dbReference>
<dbReference type="GO" id="GO:0050660">
    <property type="term" value="F:flavin adenine dinucleotide binding"/>
    <property type="evidence" value="ECO:0007669"/>
    <property type="project" value="InterPro"/>
</dbReference>
<dbReference type="STRING" id="1123360.thalar_01244"/>
<organism evidence="10 11">
    <name type="scientific">Litoreibacter arenae DSM 19593</name>
    <dbReference type="NCBI Taxonomy" id="1123360"/>
    <lineage>
        <taxon>Bacteria</taxon>
        <taxon>Pseudomonadati</taxon>
        <taxon>Pseudomonadota</taxon>
        <taxon>Alphaproteobacteria</taxon>
        <taxon>Rhodobacterales</taxon>
        <taxon>Roseobacteraceae</taxon>
        <taxon>Litoreibacter</taxon>
    </lineage>
</organism>
<dbReference type="Gene3D" id="1.10.540.10">
    <property type="entry name" value="Acyl-CoA dehydrogenase/oxidase, N-terminal domain"/>
    <property type="match status" value="1"/>
</dbReference>
<dbReference type="eggNOG" id="COG1960">
    <property type="taxonomic scope" value="Bacteria"/>
</dbReference>
<dbReference type="PANTHER" id="PTHR43884">
    <property type="entry name" value="ACYL-COA DEHYDROGENASE"/>
    <property type="match status" value="1"/>
</dbReference>
<feature type="domain" description="Acyl-CoA oxidase/dehydrogenase middle" evidence="8">
    <location>
        <begin position="127"/>
        <end position="222"/>
    </location>
</feature>
<evidence type="ECO:0000256" key="1">
    <source>
        <dbReference type="ARBA" id="ARBA00001974"/>
    </source>
</evidence>
<dbReference type="EMBL" id="AONI01000009">
    <property type="protein sequence ID" value="EPX79908.1"/>
    <property type="molecule type" value="Genomic_DNA"/>
</dbReference>
<dbReference type="Proteomes" id="UP000015351">
    <property type="component" value="Unassembled WGS sequence"/>
</dbReference>
<gene>
    <name evidence="10" type="ORF">thalar_01244</name>
</gene>
<dbReference type="OrthoDB" id="9775090at2"/>
<dbReference type="Pfam" id="PF02770">
    <property type="entry name" value="Acyl-CoA_dh_M"/>
    <property type="match status" value="1"/>
</dbReference>
<dbReference type="AlphaFoldDB" id="S9QJX7"/>
<comment type="cofactor">
    <cofactor evidence="1 6">
        <name>FAD</name>
        <dbReference type="ChEBI" id="CHEBI:57692"/>
    </cofactor>
</comment>
<dbReference type="GO" id="GO:0008470">
    <property type="term" value="F:3-methylbutanoyl-CoA dehydrogenase activity"/>
    <property type="evidence" value="ECO:0007669"/>
    <property type="project" value="UniProtKB-EC"/>
</dbReference>
<dbReference type="SUPFAM" id="SSF56645">
    <property type="entry name" value="Acyl-CoA dehydrogenase NM domain-like"/>
    <property type="match status" value="1"/>
</dbReference>
<reference evidence="11" key="1">
    <citation type="journal article" date="2013" name="Stand. Genomic Sci.">
        <title>Genome sequence of the Litoreibacter arenae type strain (DSM 19593(T)), a member of the Roseobacter clade isolated from sea sand.</title>
        <authorList>
            <person name="Riedel T."/>
            <person name="Fiebig A."/>
            <person name="Petersen J."/>
            <person name="Gronow S."/>
            <person name="Kyrpides N.C."/>
            <person name="Goker M."/>
            <person name="Klenk H.P."/>
        </authorList>
    </citation>
    <scope>NUCLEOTIDE SEQUENCE [LARGE SCALE GENOMIC DNA]</scope>
    <source>
        <strain evidence="11">DSM 19593</strain>
    </source>
</reference>
<dbReference type="InterPro" id="IPR009100">
    <property type="entry name" value="AcylCoA_DH/oxidase_NM_dom_sf"/>
</dbReference>
<evidence type="ECO:0000256" key="5">
    <source>
        <dbReference type="ARBA" id="ARBA00023002"/>
    </source>
</evidence>
<dbReference type="InterPro" id="IPR037069">
    <property type="entry name" value="AcylCoA_DH/ox_N_sf"/>
</dbReference>
<dbReference type="RefSeq" id="WP_021099814.1">
    <property type="nucleotide sequence ID" value="NZ_KE557306.1"/>
</dbReference>
<evidence type="ECO:0000256" key="3">
    <source>
        <dbReference type="ARBA" id="ARBA00022630"/>
    </source>
</evidence>
<dbReference type="Gene3D" id="2.40.110.10">
    <property type="entry name" value="Butyryl-CoA Dehydrogenase, subunit A, domain 2"/>
    <property type="match status" value="1"/>
</dbReference>
<dbReference type="SUPFAM" id="SSF47203">
    <property type="entry name" value="Acyl-CoA dehydrogenase C-terminal domain-like"/>
    <property type="match status" value="1"/>
</dbReference>
<name>S9QJX7_9RHOB</name>
<dbReference type="EC" id="1.3.8.4" evidence="10"/>
<comment type="similarity">
    <text evidence="2 6">Belongs to the acyl-CoA dehydrogenase family.</text>
</comment>